<feature type="signal peptide" evidence="1">
    <location>
        <begin position="1"/>
        <end position="19"/>
    </location>
</feature>
<reference evidence="2 3" key="1">
    <citation type="submission" date="2019-10" db="EMBL/GenBank/DDBJ databases">
        <authorList>
            <person name="Palmer J.M."/>
        </authorList>
    </citation>
    <scope>NUCLEOTIDE SEQUENCE [LARGE SCALE GENOMIC DNA]</scope>
    <source>
        <strain evidence="2 3">TWF696</strain>
    </source>
</reference>
<proteinExistence type="predicted"/>
<dbReference type="Proteomes" id="UP001375240">
    <property type="component" value="Unassembled WGS sequence"/>
</dbReference>
<evidence type="ECO:0000256" key="1">
    <source>
        <dbReference type="SAM" id="SignalP"/>
    </source>
</evidence>
<evidence type="ECO:0000313" key="2">
    <source>
        <dbReference type="EMBL" id="KAK6359338.1"/>
    </source>
</evidence>
<keyword evidence="1" id="KW-0732">Signal</keyword>
<protein>
    <submittedName>
        <fullName evidence="2">Uncharacterized protein</fullName>
    </submittedName>
</protein>
<dbReference type="AlphaFoldDB" id="A0AAV9VCQ4"/>
<sequence length="285" mass="29733">MTQLLFLTAASLFFSAAQASINLLVYDSMGCEGSILANARNNPGAPQEGSGCVASNIYQSVGVLSADPGFQCNLYSDPGCQNFMSTVSAGGLCTNVIGQGVICFSQAQFDNPFAGTVAQVQVGTNILTVDRGGGFLVQSGVNQACGDRGCDPTNVFSKPFRHFNKDCTLTVQMAGNYGDTNQRDYIVGLLRQAYESATTNVRADLRQSAADDNLVRDVPSFVQVVIDRNGNNQAEMSVSMNVACNPPSKGLCDDAVSGVTSAALGAVPSVGGVLAVVFEITCAFQ</sequence>
<organism evidence="2 3">
    <name type="scientific">Orbilia brochopaga</name>
    <dbReference type="NCBI Taxonomy" id="3140254"/>
    <lineage>
        <taxon>Eukaryota</taxon>
        <taxon>Fungi</taxon>
        <taxon>Dikarya</taxon>
        <taxon>Ascomycota</taxon>
        <taxon>Pezizomycotina</taxon>
        <taxon>Orbiliomycetes</taxon>
        <taxon>Orbiliales</taxon>
        <taxon>Orbiliaceae</taxon>
        <taxon>Orbilia</taxon>
    </lineage>
</organism>
<keyword evidence="3" id="KW-1185">Reference proteome</keyword>
<dbReference type="EMBL" id="JAVHNQ010000001">
    <property type="protein sequence ID" value="KAK6359338.1"/>
    <property type="molecule type" value="Genomic_DNA"/>
</dbReference>
<gene>
    <name evidence="2" type="ORF">TWF696_000499</name>
</gene>
<feature type="chain" id="PRO_5043317446" evidence="1">
    <location>
        <begin position="20"/>
        <end position="285"/>
    </location>
</feature>
<name>A0AAV9VCQ4_9PEZI</name>
<accession>A0AAV9VCQ4</accession>
<evidence type="ECO:0000313" key="3">
    <source>
        <dbReference type="Proteomes" id="UP001375240"/>
    </source>
</evidence>
<comment type="caution">
    <text evidence="2">The sequence shown here is derived from an EMBL/GenBank/DDBJ whole genome shotgun (WGS) entry which is preliminary data.</text>
</comment>